<evidence type="ECO:0000256" key="1">
    <source>
        <dbReference type="SAM" id="MobiDB-lite"/>
    </source>
</evidence>
<feature type="compositionally biased region" description="Acidic residues" evidence="1">
    <location>
        <begin position="226"/>
        <end position="239"/>
    </location>
</feature>
<dbReference type="AlphaFoldDB" id="A0A1Y2FCY9"/>
<feature type="compositionally biased region" description="Basic and acidic residues" evidence="1">
    <location>
        <begin position="247"/>
        <end position="259"/>
    </location>
</feature>
<comment type="caution">
    <text evidence="3">The sequence shown here is derived from an EMBL/GenBank/DDBJ whole genome shotgun (WGS) entry which is preliminary data.</text>
</comment>
<gene>
    <name evidence="3" type="ORF">BCR35DRAFT_352284</name>
</gene>
<feature type="compositionally biased region" description="Low complexity" evidence="1">
    <location>
        <begin position="167"/>
        <end position="183"/>
    </location>
</feature>
<name>A0A1Y2FCY9_9BASI</name>
<evidence type="ECO:0008006" key="5">
    <source>
        <dbReference type="Google" id="ProtNLM"/>
    </source>
</evidence>
<dbReference type="Proteomes" id="UP000193467">
    <property type="component" value="Unassembled WGS sequence"/>
</dbReference>
<reference evidence="3 4" key="1">
    <citation type="submission" date="2016-07" db="EMBL/GenBank/DDBJ databases">
        <title>Pervasive Adenine N6-methylation of Active Genes in Fungi.</title>
        <authorList>
            <consortium name="DOE Joint Genome Institute"/>
            <person name="Mondo S.J."/>
            <person name="Dannebaum R.O."/>
            <person name="Kuo R.C."/>
            <person name="Labutti K."/>
            <person name="Haridas S."/>
            <person name="Kuo A."/>
            <person name="Salamov A."/>
            <person name="Ahrendt S.R."/>
            <person name="Lipzen A."/>
            <person name="Sullivan W."/>
            <person name="Andreopoulos W.B."/>
            <person name="Clum A."/>
            <person name="Lindquist E."/>
            <person name="Daum C."/>
            <person name="Ramamoorthy G.K."/>
            <person name="Gryganskyi A."/>
            <person name="Culley D."/>
            <person name="Magnuson J.K."/>
            <person name="James T.Y."/>
            <person name="O'Malley M.A."/>
            <person name="Stajich J.E."/>
            <person name="Spatafora J.W."/>
            <person name="Visel A."/>
            <person name="Grigoriev I.V."/>
        </authorList>
    </citation>
    <scope>NUCLEOTIDE SEQUENCE [LARGE SCALE GENOMIC DNA]</scope>
    <source>
        <strain evidence="3 4">62-1032</strain>
    </source>
</reference>
<keyword evidence="4" id="KW-1185">Reference proteome</keyword>
<keyword evidence="2" id="KW-0472">Membrane</keyword>
<evidence type="ECO:0000256" key="2">
    <source>
        <dbReference type="SAM" id="Phobius"/>
    </source>
</evidence>
<keyword evidence="2" id="KW-1133">Transmembrane helix</keyword>
<proteinExistence type="predicted"/>
<dbReference type="OrthoDB" id="2529267at2759"/>
<accession>A0A1Y2FCY9</accession>
<evidence type="ECO:0000313" key="4">
    <source>
        <dbReference type="Proteomes" id="UP000193467"/>
    </source>
</evidence>
<organism evidence="3 4">
    <name type="scientific">Leucosporidium creatinivorum</name>
    <dbReference type="NCBI Taxonomy" id="106004"/>
    <lineage>
        <taxon>Eukaryota</taxon>
        <taxon>Fungi</taxon>
        <taxon>Dikarya</taxon>
        <taxon>Basidiomycota</taxon>
        <taxon>Pucciniomycotina</taxon>
        <taxon>Microbotryomycetes</taxon>
        <taxon>Leucosporidiales</taxon>
        <taxon>Leucosporidium</taxon>
    </lineage>
</organism>
<feature type="transmembrane region" description="Helical" evidence="2">
    <location>
        <begin position="46"/>
        <end position="66"/>
    </location>
</feature>
<keyword evidence="2" id="KW-0812">Transmembrane</keyword>
<feature type="transmembrane region" description="Helical" evidence="2">
    <location>
        <begin position="78"/>
        <end position="98"/>
    </location>
</feature>
<feature type="region of interest" description="Disordered" evidence="1">
    <location>
        <begin position="167"/>
        <end position="209"/>
    </location>
</feature>
<protein>
    <recommendedName>
        <fullName evidence="5">MARVEL domain-containing protein</fullName>
    </recommendedName>
</protein>
<feature type="transmembrane region" description="Helical" evidence="2">
    <location>
        <begin position="130"/>
        <end position="154"/>
    </location>
</feature>
<dbReference type="EMBL" id="MCGR01000022">
    <property type="protein sequence ID" value="ORY81782.1"/>
    <property type="molecule type" value="Genomic_DNA"/>
</dbReference>
<dbReference type="InParanoid" id="A0A1Y2FCY9"/>
<sequence>MGLFLHGKWITAGVVFLGFALGIFMFSYYIWILAHHVKFPTVLTEVVAVFSMLFWFAWALQSLATCHSIHQKSKQLSFGRWSIMGLVSISFDLLYFGMMVNYSGFTSGNICSSNTKRDESTSSSMCSHRAAAIGLAVAIFISAIFRLFGLLVVWHWDVRWNQTPAAVNNAPTPATPATAPATTKAQSLPKRRRTRPKPSVVMSDDDEQVQLFPAAPSRLHARDFDFSDSDSDSDSDSLDSDFVSSSEDMHLRRESRSRV</sequence>
<feature type="transmembrane region" description="Helical" evidence="2">
    <location>
        <begin position="12"/>
        <end position="34"/>
    </location>
</feature>
<evidence type="ECO:0000313" key="3">
    <source>
        <dbReference type="EMBL" id="ORY81782.1"/>
    </source>
</evidence>
<feature type="region of interest" description="Disordered" evidence="1">
    <location>
        <begin position="223"/>
        <end position="259"/>
    </location>
</feature>